<dbReference type="InterPro" id="IPR000415">
    <property type="entry name" value="Nitroreductase-like"/>
</dbReference>
<evidence type="ECO:0000313" key="3">
    <source>
        <dbReference type="EMBL" id="SHN45400.1"/>
    </source>
</evidence>
<dbReference type="PANTHER" id="PTHR43745:SF2">
    <property type="entry name" value="NITROREDUCTASE MJ1384-RELATED"/>
    <property type="match status" value="1"/>
</dbReference>
<dbReference type="GO" id="GO:0016491">
    <property type="term" value="F:oxidoreductase activity"/>
    <property type="evidence" value="ECO:0007669"/>
    <property type="project" value="InterPro"/>
</dbReference>
<gene>
    <name evidence="3" type="ORF">SAMN05443668_11226</name>
</gene>
<keyword evidence="4" id="KW-1185">Reference proteome</keyword>
<dbReference type="CDD" id="cd02142">
    <property type="entry name" value="McbC_SagB-like_oxidoreductase"/>
    <property type="match status" value="1"/>
</dbReference>
<accession>A0A1M7RGN7</accession>
<dbReference type="EMBL" id="FRCS01000012">
    <property type="protein sequence ID" value="SHN45400.1"/>
    <property type="molecule type" value="Genomic_DNA"/>
</dbReference>
<protein>
    <submittedName>
        <fullName evidence="3">SagB-type dehydrogenase domain-containing protein</fullName>
    </submittedName>
</protein>
<dbReference type="Pfam" id="PF00881">
    <property type="entry name" value="Nitroreductase"/>
    <property type="match status" value="1"/>
</dbReference>
<proteinExistence type="predicted"/>
<dbReference type="InterPro" id="IPR052544">
    <property type="entry name" value="Bacteriocin_Proc_Enz"/>
</dbReference>
<organism evidence="3 4">
    <name type="scientific">Cryptosporangium aurantiacum</name>
    <dbReference type="NCBI Taxonomy" id="134849"/>
    <lineage>
        <taxon>Bacteria</taxon>
        <taxon>Bacillati</taxon>
        <taxon>Actinomycetota</taxon>
        <taxon>Actinomycetes</taxon>
        <taxon>Cryptosporangiales</taxon>
        <taxon>Cryptosporangiaceae</taxon>
        <taxon>Cryptosporangium</taxon>
    </lineage>
</organism>
<feature type="domain" description="Nitroreductase" evidence="2">
    <location>
        <begin position="89"/>
        <end position="271"/>
    </location>
</feature>
<dbReference type="NCBIfam" id="TIGR03605">
    <property type="entry name" value="antibiot_sagB"/>
    <property type="match status" value="1"/>
</dbReference>
<evidence type="ECO:0000256" key="1">
    <source>
        <dbReference type="SAM" id="MobiDB-lite"/>
    </source>
</evidence>
<dbReference type="PANTHER" id="PTHR43745">
    <property type="entry name" value="NITROREDUCTASE MJ1384-RELATED"/>
    <property type="match status" value="1"/>
</dbReference>
<dbReference type="RefSeq" id="WP_084741944.1">
    <property type="nucleotide sequence ID" value="NZ_FRCS01000012.1"/>
</dbReference>
<feature type="region of interest" description="Disordered" evidence="1">
    <location>
        <begin position="1"/>
        <end position="20"/>
    </location>
</feature>
<dbReference type="STRING" id="134849.SAMN05443668_11226"/>
<dbReference type="Proteomes" id="UP000184440">
    <property type="component" value="Unassembled WGS sequence"/>
</dbReference>
<dbReference type="SUPFAM" id="SSF55469">
    <property type="entry name" value="FMN-dependent nitroreductase-like"/>
    <property type="match status" value="1"/>
</dbReference>
<name>A0A1M7RGN7_9ACTN</name>
<sequence>MTEKLHAPPPGRRVVPGIGAGTSRPLVPDVAWEIFHENSKTGELRGMLPDHVVVAQMEALEEQLTYRGYPRFELPRRTPLDDVSVQTAIDRRESARTMTDTVLTIDDLSTLLHAAYGLREHQPEGDFPRRFRSVPSGGALYPLELYVHASDVLGLPVGLFHYEPLTHSVRLLRDEPRSAFRSTLVAPEVVDHAAVTIFLTAIFYRSTFKYGERGYRFVLLEAGHVGQNVDLTAAALGYAALNIGGYFDDAVDAYLGLDGLRHSTVYLVAVGGRGGS</sequence>
<reference evidence="3 4" key="1">
    <citation type="submission" date="2016-11" db="EMBL/GenBank/DDBJ databases">
        <authorList>
            <person name="Jaros S."/>
            <person name="Januszkiewicz K."/>
            <person name="Wedrychowicz H."/>
        </authorList>
    </citation>
    <scope>NUCLEOTIDE SEQUENCE [LARGE SCALE GENOMIC DNA]</scope>
    <source>
        <strain evidence="3 4">DSM 46144</strain>
    </source>
</reference>
<dbReference type="InterPro" id="IPR020051">
    <property type="entry name" value="SagB-type_dehydrogenase"/>
</dbReference>
<dbReference type="Gene3D" id="3.40.109.10">
    <property type="entry name" value="NADH Oxidase"/>
    <property type="match status" value="1"/>
</dbReference>
<evidence type="ECO:0000313" key="4">
    <source>
        <dbReference type="Proteomes" id="UP000184440"/>
    </source>
</evidence>
<evidence type="ECO:0000259" key="2">
    <source>
        <dbReference type="Pfam" id="PF00881"/>
    </source>
</evidence>
<dbReference type="OrthoDB" id="3723182at2"/>
<dbReference type="InterPro" id="IPR029479">
    <property type="entry name" value="Nitroreductase"/>
</dbReference>
<dbReference type="AlphaFoldDB" id="A0A1M7RGN7"/>